<proteinExistence type="inferred from homology"/>
<keyword evidence="4" id="KW-1185">Reference proteome</keyword>
<dbReference type="EC" id="3.4.21.-" evidence="3"/>
<dbReference type="Pfam" id="PF02113">
    <property type="entry name" value="Peptidase_S13"/>
    <property type="match status" value="2"/>
</dbReference>
<name>A0ABS4YW72_9MICC</name>
<gene>
    <name evidence="3" type="ORF">JOF48_001644</name>
</gene>
<evidence type="ECO:0000313" key="3">
    <source>
        <dbReference type="EMBL" id="MBP2412845.1"/>
    </source>
</evidence>
<reference evidence="3 4" key="1">
    <citation type="submission" date="2021-03" db="EMBL/GenBank/DDBJ databases">
        <title>Sequencing the genomes of 1000 actinobacteria strains.</title>
        <authorList>
            <person name="Klenk H.-P."/>
        </authorList>
    </citation>
    <scope>NUCLEOTIDE SEQUENCE [LARGE SCALE GENOMIC DNA]</scope>
    <source>
        <strain evidence="3 4">DSM 16005</strain>
    </source>
</reference>
<dbReference type="PANTHER" id="PTHR30023">
    <property type="entry name" value="D-ALANYL-D-ALANINE CARBOXYPEPTIDASE"/>
    <property type="match status" value="1"/>
</dbReference>
<dbReference type="GO" id="GO:0009002">
    <property type="term" value="F:serine-type D-Ala-D-Ala carboxypeptidase activity"/>
    <property type="evidence" value="ECO:0007669"/>
    <property type="project" value="UniProtKB-EC"/>
</dbReference>
<organism evidence="3 4">
    <name type="scientific">Arthrobacter stackebrandtii</name>
    <dbReference type="NCBI Taxonomy" id="272161"/>
    <lineage>
        <taxon>Bacteria</taxon>
        <taxon>Bacillati</taxon>
        <taxon>Actinomycetota</taxon>
        <taxon>Actinomycetes</taxon>
        <taxon>Micrococcales</taxon>
        <taxon>Micrococcaceae</taxon>
        <taxon>Arthrobacter</taxon>
    </lineage>
</organism>
<keyword evidence="3" id="KW-0645">Protease</keyword>
<evidence type="ECO:0000256" key="2">
    <source>
        <dbReference type="ARBA" id="ARBA00022801"/>
    </source>
</evidence>
<dbReference type="Proteomes" id="UP000711614">
    <property type="component" value="Unassembled WGS sequence"/>
</dbReference>
<dbReference type="EC" id="3.4.16.4" evidence="3"/>
<evidence type="ECO:0000313" key="4">
    <source>
        <dbReference type="Proteomes" id="UP000711614"/>
    </source>
</evidence>
<keyword evidence="2 3" id="KW-0378">Hydrolase</keyword>
<accession>A0ABS4YW72</accession>
<comment type="caution">
    <text evidence="3">The sequence shown here is derived from an EMBL/GenBank/DDBJ whole genome shotgun (WGS) entry which is preliminary data.</text>
</comment>
<comment type="similarity">
    <text evidence="1">Belongs to the peptidase S13 family.</text>
</comment>
<dbReference type="InterPro" id="IPR012338">
    <property type="entry name" value="Beta-lactam/transpept-like"/>
</dbReference>
<dbReference type="EMBL" id="JAGIOI010000001">
    <property type="protein sequence ID" value="MBP2412845.1"/>
    <property type="molecule type" value="Genomic_DNA"/>
</dbReference>
<dbReference type="NCBIfam" id="TIGR00666">
    <property type="entry name" value="PBP4"/>
    <property type="match status" value="1"/>
</dbReference>
<protein>
    <submittedName>
        <fullName evidence="3">D-alanyl-D-alanine carboxypeptidase/D-alanyl-D-alanine-endopeptidase (Penicillin-binding protein 4)</fullName>
        <ecNumber evidence="3">3.4.16.4</ecNumber>
        <ecNumber evidence="3">3.4.21.-</ecNumber>
    </submittedName>
</protein>
<dbReference type="PRINTS" id="PR00922">
    <property type="entry name" value="DADACBPTASE3"/>
</dbReference>
<sequence length="465" mass="48292">MGRTSKIVTGGLLVCALVAISIPVGKEVVPGLFPQDQSSTVTTPAAQLPPAALSQVASVSELSPDAPLPDAAALSDQLKEALKYDGAGTVSVYVSDVLTGEELFSADGWTARTPASNQKLLTAGAALATLGPQTRFTTRAVTGSQPNQIVLQAGGDVMLGRDDSKPNEIMGHAGIATLAKKTAESLAGAPGPYTLAIDDTMFTGSTLNPYWPTEDVAAGEIAPIYPMALFGARYVAGELTGPRPHDAPVEVAEAFAVALERAGVETIGIITRSKTPEGATELGSVQSATVDEQTQYMMQWSDNYVAEVLGRMVARKLGEPVTNEGAVYAVRKSVRNLGLPMDTIWTVDNSGLSVSNRVSPAQLVQYLNILLKNPASSAGQELKGLPIAGLTGSLSDRYIEPPSWEAAGVVRAKTGTLNLVTALSGYVVNSDGRLLSFAMIGNGLTDGPAPLRTVFDNAATVLAKS</sequence>
<dbReference type="InterPro" id="IPR000667">
    <property type="entry name" value="Peptidase_S13"/>
</dbReference>
<dbReference type="Gene3D" id="3.40.710.10">
    <property type="entry name" value="DD-peptidase/beta-lactamase superfamily"/>
    <property type="match status" value="2"/>
</dbReference>
<dbReference type="RefSeq" id="WP_209679412.1">
    <property type="nucleotide sequence ID" value="NZ_JAGIOI010000001.1"/>
</dbReference>
<dbReference type="PANTHER" id="PTHR30023:SF0">
    <property type="entry name" value="PENICILLIN-SENSITIVE CARBOXYPEPTIDASE A"/>
    <property type="match status" value="1"/>
</dbReference>
<evidence type="ECO:0000256" key="1">
    <source>
        <dbReference type="ARBA" id="ARBA00006096"/>
    </source>
</evidence>
<dbReference type="SUPFAM" id="SSF56601">
    <property type="entry name" value="beta-lactamase/transpeptidase-like"/>
    <property type="match status" value="1"/>
</dbReference>
<keyword evidence="3" id="KW-0121">Carboxypeptidase</keyword>